<dbReference type="Proteomes" id="UP001208570">
    <property type="component" value="Unassembled WGS sequence"/>
</dbReference>
<evidence type="ECO:0000313" key="2">
    <source>
        <dbReference type="Proteomes" id="UP001208570"/>
    </source>
</evidence>
<comment type="caution">
    <text evidence="1">The sequence shown here is derived from an EMBL/GenBank/DDBJ whole genome shotgun (WGS) entry which is preliminary data.</text>
</comment>
<sequence length="185" mass="21112">MITTVLDRCSELGFQPYPTTIITEQVAIITVTSTLDTDIQSKGRFYHLTQSLWRKVQQLGLVTHCRSDEEVKLFYGMLDGMVLLPVSEVPQGFQYLKAHTPEGLEPLINYFDASIWKTIDNLQTDQNKVQVAILLDSHGQPLRKRVLHSTAQLQQKFHNLCTSITNGHKSMEDTLRGSGHCIWWK</sequence>
<protein>
    <submittedName>
        <fullName evidence="1">Uncharacterized protein</fullName>
    </submittedName>
</protein>
<evidence type="ECO:0000313" key="1">
    <source>
        <dbReference type="EMBL" id="KAK2170378.1"/>
    </source>
</evidence>
<name>A0AAD9NJ22_9ANNE</name>
<organism evidence="1 2">
    <name type="scientific">Paralvinella palmiformis</name>
    <dbReference type="NCBI Taxonomy" id="53620"/>
    <lineage>
        <taxon>Eukaryota</taxon>
        <taxon>Metazoa</taxon>
        <taxon>Spiralia</taxon>
        <taxon>Lophotrochozoa</taxon>
        <taxon>Annelida</taxon>
        <taxon>Polychaeta</taxon>
        <taxon>Sedentaria</taxon>
        <taxon>Canalipalpata</taxon>
        <taxon>Terebellida</taxon>
        <taxon>Terebelliformia</taxon>
        <taxon>Alvinellidae</taxon>
        <taxon>Paralvinella</taxon>
    </lineage>
</organism>
<keyword evidence="2" id="KW-1185">Reference proteome</keyword>
<accession>A0AAD9NJ22</accession>
<gene>
    <name evidence="1" type="ORF">LSH36_3g21028</name>
</gene>
<proteinExistence type="predicted"/>
<dbReference type="EMBL" id="JAODUP010000003">
    <property type="protein sequence ID" value="KAK2170378.1"/>
    <property type="molecule type" value="Genomic_DNA"/>
</dbReference>
<reference evidence="1" key="1">
    <citation type="journal article" date="2023" name="Mol. Biol. Evol.">
        <title>Third-Generation Sequencing Reveals the Adaptive Role of the Epigenome in Three Deep-Sea Polychaetes.</title>
        <authorList>
            <person name="Perez M."/>
            <person name="Aroh O."/>
            <person name="Sun Y."/>
            <person name="Lan Y."/>
            <person name="Juniper S.K."/>
            <person name="Young C.R."/>
            <person name="Angers B."/>
            <person name="Qian P.Y."/>
        </authorList>
    </citation>
    <scope>NUCLEOTIDE SEQUENCE</scope>
    <source>
        <strain evidence="1">P08H-3</strain>
    </source>
</reference>
<dbReference type="AlphaFoldDB" id="A0AAD9NJ22"/>